<evidence type="ECO:0000256" key="2">
    <source>
        <dbReference type="SAM" id="Coils"/>
    </source>
</evidence>
<sequence>MYKRITVIMSVTLLAMFGAAFTQVNEAHANVDQEINDLKEKSEKATEKRKALSGELSKLENLIEENKEEQSEMRSKINSLKEEINKAQNQIDEKKGEIERTQNEIKKVENEIQELEEEIERLKQKIKELKQSIKETKRKIEQREDLLTDRLRNLQRNGGSVKYLQVIMGASDFGDFISRTQAVSKIMDQDQAILREHLNDKMKLEKDKQELEDSKAQVEENKNQLSAQRDQLEGQKESLVADMRDLQGLESSLNDKLSEQNTLLANLQKKEEELHDHKMSIDEERANLASQKRAFDKLIDELEAQKRAEKKAAQSGGTVQQTTNVKNDSGFIRPTSGVLTSGFGGRWGDLHAGIDISRHGPGVAVKAAASGVVSRSYYSSSYGNVVFIVHMVNGQKYTTVYAHMRNRLVSEGQTVSQGQVVGHQGNTGRSYGQHLHFELHKGSWNMSKSNAVNPASYGIQ</sequence>
<dbReference type="InterPro" id="IPR050570">
    <property type="entry name" value="Cell_wall_metabolism_enzyme"/>
</dbReference>
<dbReference type="GO" id="GO:0016787">
    <property type="term" value="F:hydrolase activity"/>
    <property type="evidence" value="ECO:0007669"/>
    <property type="project" value="UniProtKB-KW"/>
</dbReference>
<dbReference type="Proteomes" id="UP001597452">
    <property type="component" value="Unassembled WGS sequence"/>
</dbReference>
<accession>A0ABW5QBY6</accession>
<dbReference type="RefSeq" id="WP_377328763.1">
    <property type="nucleotide sequence ID" value="NZ_JBHUMZ010000021.1"/>
</dbReference>
<keyword evidence="1 4" id="KW-0732">Signal</keyword>
<keyword evidence="7" id="KW-0378">Hydrolase</keyword>
<protein>
    <submittedName>
        <fullName evidence="7">Murein hydrolase activator EnvC family protein</fullName>
    </submittedName>
</protein>
<evidence type="ECO:0000313" key="7">
    <source>
        <dbReference type="EMBL" id="MFD2638985.1"/>
    </source>
</evidence>
<proteinExistence type="predicted"/>
<organism evidence="7 8">
    <name type="scientific">Piscibacillus salipiscarius</name>
    <dbReference type="NCBI Taxonomy" id="299480"/>
    <lineage>
        <taxon>Bacteria</taxon>
        <taxon>Bacillati</taxon>
        <taxon>Bacillota</taxon>
        <taxon>Bacilli</taxon>
        <taxon>Bacillales</taxon>
        <taxon>Bacillaceae</taxon>
        <taxon>Piscibacillus</taxon>
    </lineage>
</organism>
<dbReference type="InterPro" id="IPR011055">
    <property type="entry name" value="Dup_hybrid_motif"/>
</dbReference>
<dbReference type="SUPFAM" id="SSF57997">
    <property type="entry name" value="Tropomyosin"/>
    <property type="match status" value="1"/>
</dbReference>
<feature type="domain" description="Peptidoglycan hydrolase PcsB coiled-coil" evidence="6">
    <location>
        <begin position="133"/>
        <end position="206"/>
    </location>
</feature>
<feature type="chain" id="PRO_5047070120" evidence="4">
    <location>
        <begin position="23"/>
        <end position="460"/>
    </location>
</feature>
<feature type="region of interest" description="Disordered" evidence="3">
    <location>
        <begin position="207"/>
        <end position="233"/>
    </location>
</feature>
<evidence type="ECO:0000256" key="1">
    <source>
        <dbReference type="ARBA" id="ARBA00022729"/>
    </source>
</evidence>
<dbReference type="SUPFAM" id="SSF51261">
    <property type="entry name" value="Duplicated hybrid motif"/>
    <property type="match status" value="1"/>
</dbReference>
<evidence type="ECO:0000256" key="4">
    <source>
        <dbReference type="SAM" id="SignalP"/>
    </source>
</evidence>
<keyword evidence="8" id="KW-1185">Reference proteome</keyword>
<keyword evidence="2" id="KW-0175">Coiled coil</keyword>
<feature type="compositionally biased region" description="Polar residues" evidence="3">
    <location>
        <begin position="315"/>
        <end position="327"/>
    </location>
</feature>
<feature type="region of interest" description="Disordered" evidence="3">
    <location>
        <begin position="310"/>
        <end position="330"/>
    </location>
</feature>
<feature type="signal peptide" evidence="4">
    <location>
        <begin position="1"/>
        <end position="22"/>
    </location>
</feature>
<evidence type="ECO:0000259" key="6">
    <source>
        <dbReference type="Pfam" id="PF24568"/>
    </source>
</evidence>
<dbReference type="Gene3D" id="6.10.250.3150">
    <property type="match status" value="1"/>
</dbReference>
<name>A0ABW5QBY6_9BACI</name>
<gene>
    <name evidence="7" type="ORF">ACFSW4_08930</name>
</gene>
<evidence type="ECO:0000259" key="5">
    <source>
        <dbReference type="Pfam" id="PF01551"/>
    </source>
</evidence>
<dbReference type="Pfam" id="PF01551">
    <property type="entry name" value="Peptidase_M23"/>
    <property type="match status" value="1"/>
</dbReference>
<dbReference type="PANTHER" id="PTHR21666:SF270">
    <property type="entry name" value="MUREIN HYDROLASE ACTIVATOR ENVC"/>
    <property type="match status" value="1"/>
</dbReference>
<feature type="domain" description="M23ase beta-sheet core" evidence="5">
    <location>
        <begin position="351"/>
        <end position="448"/>
    </location>
</feature>
<dbReference type="InterPro" id="IPR016047">
    <property type="entry name" value="M23ase_b-sheet_dom"/>
</dbReference>
<dbReference type="InterPro" id="IPR057309">
    <property type="entry name" value="PcsB_CC"/>
</dbReference>
<dbReference type="Gene3D" id="2.70.70.10">
    <property type="entry name" value="Glucose Permease (Domain IIA)"/>
    <property type="match status" value="1"/>
</dbReference>
<dbReference type="Pfam" id="PF24568">
    <property type="entry name" value="CC_PcsB"/>
    <property type="match status" value="1"/>
</dbReference>
<dbReference type="EMBL" id="JBHUMZ010000021">
    <property type="protein sequence ID" value="MFD2638985.1"/>
    <property type="molecule type" value="Genomic_DNA"/>
</dbReference>
<feature type="compositionally biased region" description="Basic and acidic residues" evidence="3">
    <location>
        <begin position="207"/>
        <end position="222"/>
    </location>
</feature>
<dbReference type="PANTHER" id="PTHR21666">
    <property type="entry name" value="PEPTIDASE-RELATED"/>
    <property type="match status" value="1"/>
</dbReference>
<evidence type="ECO:0000256" key="3">
    <source>
        <dbReference type="SAM" id="MobiDB-lite"/>
    </source>
</evidence>
<dbReference type="CDD" id="cd12797">
    <property type="entry name" value="M23_peptidase"/>
    <property type="match status" value="1"/>
</dbReference>
<feature type="coiled-coil region" evidence="2">
    <location>
        <begin position="21"/>
        <end position="157"/>
    </location>
</feature>
<comment type="caution">
    <text evidence="7">The sequence shown here is derived from an EMBL/GenBank/DDBJ whole genome shotgun (WGS) entry which is preliminary data.</text>
</comment>
<evidence type="ECO:0000313" key="8">
    <source>
        <dbReference type="Proteomes" id="UP001597452"/>
    </source>
</evidence>
<reference evidence="8" key="1">
    <citation type="journal article" date="2019" name="Int. J. Syst. Evol. Microbiol.">
        <title>The Global Catalogue of Microorganisms (GCM) 10K type strain sequencing project: providing services to taxonomists for standard genome sequencing and annotation.</title>
        <authorList>
            <consortium name="The Broad Institute Genomics Platform"/>
            <consortium name="The Broad Institute Genome Sequencing Center for Infectious Disease"/>
            <person name="Wu L."/>
            <person name="Ma J."/>
        </authorList>
    </citation>
    <scope>NUCLEOTIDE SEQUENCE [LARGE SCALE GENOMIC DNA]</scope>
    <source>
        <strain evidence="8">TISTR 1571</strain>
    </source>
</reference>